<accession>A0ABZ1BWF3</accession>
<protein>
    <submittedName>
        <fullName evidence="1">Uncharacterized protein</fullName>
    </submittedName>
</protein>
<evidence type="ECO:0000313" key="1">
    <source>
        <dbReference type="EMBL" id="WRP16438.1"/>
    </source>
</evidence>
<evidence type="ECO:0000313" key="2">
    <source>
        <dbReference type="Proteomes" id="UP001332192"/>
    </source>
</evidence>
<organism evidence="1 2">
    <name type="scientific">Carboxydichorda subterranea</name>
    <dbReference type="NCBI Taxonomy" id="3109565"/>
    <lineage>
        <taxon>Bacteria</taxon>
        <taxon>Bacillati</taxon>
        <taxon>Bacillota</taxon>
        <taxon>Limnochordia</taxon>
        <taxon>Limnochordales</taxon>
        <taxon>Geochordaceae</taxon>
        <taxon>Carboxydichorda</taxon>
    </lineage>
</organism>
<keyword evidence="2" id="KW-1185">Reference proteome</keyword>
<sequence>MAAVRTRSTYQLHVELGGLTLMELVDEVAEQALLALPESERRRYLPEVRARVEQVLRRHIVAYDTCGLGSLCQDGEPFDPWPAGEHQG</sequence>
<reference evidence="1 2" key="1">
    <citation type="journal article" date="2024" name="Front. Microbiol.">
        <title>Novel thermophilic genera Geochorda gen. nov. and Carboxydochorda gen. nov. from the deep terrestrial subsurface reveal the ecophysiological diversity in the class Limnochordia.</title>
        <authorList>
            <person name="Karnachuk O.V."/>
            <person name="Lukina A.P."/>
            <person name="Avakyan M.R."/>
            <person name="Kadnikov V.V."/>
            <person name="Begmatov S."/>
            <person name="Beletsky A.V."/>
            <person name="Vlasova K.G."/>
            <person name="Novikov A.A."/>
            <person name="Shcherbakova V.A."/>
            <person name="Mardanov A.V."/>
            <person name="Ravin N.V."/>
        </authorList>
    </citation>
    <scope>NUCLEOTIDE SEQUENCE [LARGE SCALE GENOMIC DNA]</scope>
    <source>
        <strain evidence="1 2">L945</strain>
    </source>
</reference>
<name>A0ABZ1BWF3_9FIRM</name>
<dbReference type="Proteomes" id="UP001332192">
    <property type="component" value="Chromosome"/>
</dbReference>
<dbReference type="RefSeq" id="WP_324715711.1">
    <property type="nucleotide sequence ID" value="NZ_CP141615.1"/>
</dbReference>
<gene>
    <name evidence="1" type="ORF">U7230_10050</name>
</gene>
<dbReference type="EMBL" id="CP141615">
    <property type="protein sequence ID" value="WRP16438.1"/>
    <property type="molecule type" value="Genomic_DNA"/>
</dbReference>
<proteinExistence type="predicted"/>